<dbReference type="RefSeq" id="WP_008427767.1">
    <property type="nucleotide sequence ID" value="NZ_AEPB01000001.1"/>
</dbReference>
<dbReference type="Proteomes" id="UP000003052">
    <property type="component" value="Unassembled WGS sequence"/>
</dbReference>
<dbReference type="EMBL" id="AEPB01000001">
    <property type="protein sequence ID" value="EGA91261.1"/>
    <property type="molecule type" value="Genomic_DNA"/>
</dbReference>
<dbReference type="PROSITE" id="PS51257">
    <property type="entry name" value="PROKAR_LIPOPROTEIN"/>
    <property type="match status" value="1"/>
</dbReference>
<accession>E7RC96</accession>
<reference evidence="2 3" key="1">
    <citation type="journal article" date="2011" name="J. Bacteriol.">
        <title>The Draft Genome of Planococcus donghaensis MPA1U2 Reveals Nonsporulation Pathways Controlled by a Conserved Spo0A Regulon.</title>
        <authorList>
            <person name="Pearson M.D."/>
            <person name="Noller H.F."/>
        </authorList>
    </citation>
    <scope>NUCLEOTIDE SEQUENCE [LARGE SCALE GENOMIC DNA]</scope>
    <source>
        <strain evidence="2 3">MPA1U2</strain>
    </source>
</reference>
<evidence type="ECO:0000313" key="3">
    <source>
        <dbReference type="Proteomes" id="UP000003052"/>
    </source>
</evidence>
<dbReference type="AlphaFoldDB" id="E7RC96"/>
<comment type="caution">
    <text evidence="2">The sequence shown here is derived from an EMBL/GenBank/DDBJ whole genome shotgun (WGS) entry which is preliminary data.</text>
</comment>
<proteinExistence type="predicted"/>
<sequence length="399" mass="44195">MKKLLVLLLTVLVSLIGCSSEEGVQEVEQEAVDNSEETSTNKDSETTIKLNGIPIRIEAEKVNNDVDVEFTVVLDNGQIQRFRVKAESDQLSELTGEQAAKTDPQPKDNLEMTPLLLEANEFVYIDQNGDVVFWNEEQEIERLAINALPDSNLLVDDKNQILVLTQPSTRYDHGIFGDQIEASGFAIIDGNKREVVQEASVPQNDVIESLKPIWVDWDQNGTKEIVLTLSNDQEGARLVLYDEAGKQLAEGKPLGQSHRWRHALTVEAFHSKGKLELAEITTPHIGGTLQFIEWDQESNSLKIVASGIEYSTHSIGSKNLDMHASVDSNFDDQIELWVPSQRKDELIGIQRTANGFDPIAQFSLQGNLSTNLVSVATDNQAILAAGTDSATLTVWTFVE</sequence>
<evidence type="ECO:0008006" key="4">
    <source>
        <dbReference type="Google" id="ProtNLM"/>
    </source>
</evidence>
<gene>
    <name evidence="2" type="ORF">GPDM_00290</name>
</gene>
<feature type="signal peptide" evidence="1">
    <location>
        <begin position="1"/>
        <end position="19"/>
    </location>
</feature>
<organism evidence="2 3">
    <name type="scientific">Planococcus donghaensis MPA1U2</name>
    <dbReference type="NCBI Taxonomy" id="933115"/>
    <lineage>
        <taxon>Bacteria</taxon>
        <taxon>Bacillati</taxon>
        <taxon>Bacillota</taxon>
        <taxon>Bacilli</taxon>
        <taxon>Bacillales</taxon>
        <taxon>Caryophanaceae</taxon>
        <taxon>Planococcus</taxon>
    </lineage>
</organism>
<evidence type="ECO:0000256" key="1">
    <source>
        <dbReference type="SAM" id="SignalP"/>
    </source>
</evidence>
<name>E7RC96_9BACL</name>
<protein>
    <recommendedName>
        <fullName evidence="4">Lipoprotein</fullName>
    </recommendedName>
</protein>
<dbReference type="OrthoDB" id="58662at2"/>
<feature type="chain" id="PRO_5039008382" description="Lipoprotein" evidence="1">
    <location>
        <begin position="20"/>
        <end position="399"/>
    </location>
</feature>
<keyword evidence="1" id="KW-0732">Signal</keyword>
<evidence type="ECO:0000313" key="2">
    <source>
        <dbReference type="EMBL" id="EGA91261.1"/>
    </source>
</evidence>